<proteinExistence type="predicted"/>
<organism evidence="1 2">
    <name type="scientific">Microvenator marinus</name>
    <dbReference type="NCBI Taxonomy" id="2600177"/>
    <lineage>
        <taxon>Bacteria</taxon>
        <taxon>Deltaproteobacteria</taxon>
        <taxon>Bradymonadales</taxon>
        <taxon>Microvenatoraceae</taxon>
        <taxon>Microvenator</taxon>
    </lineage>
</organism>
<gene>
    <name evidence="1" type="ORF">FRD01_13555</name>
</gene>
<keyword evidence="2" id="KW-1185">Reference proteome</keyword>
<dbReference type="Proteomes" id="UP000321595">
    <property type="component" value="Chromosome"/>
</dbReference>
<name>A0A5B8XSJ8_9DELT</name>
<reference evidence="1 2" key="1">
    <citation type="submission" date="2019-08" db="EMBL/GenBank/DDBJ databases">
        <authorList>
            <person name="Liang Q."/>
        </authorList>
    </citation>
    <scope>NUCLEOTIDE SEQUENCE [LARGE SCALE GENOMIC DNA]</scope>
    <source>
        <strain evidence="1 2">V1718</strain>
    </source>
</reference>
<evidence type="ECO:0000313" key="1">
    <source>
        <dbReference type="EMBL" id="QED28241.1"/>
    </source>
</evidence>
<sequence length="78" mass="8793">MSDDGRKIRAKARANWTIEKKAVKDLPEIEVIDAPPNVLIALCTQLSLQAWAMSGKPLPTYTRENMPIKVFRPSDNRS</sequence>
<dbReference type="AlphaFoldDB" id="A0A5B8XSJ8"/>
<dbReference type="EMBL" id="CP042467">
    <property type="protein sequence ID" value="QED28241.1"/>
    <property type="molecule type" value="Genomic_DNA"/>
</dbReference>
<protein>
    <submittedName>
        <fullName evidence="1">Uncharacterized protein</fullName>
    </submittedName>
</protein>
<accession>A0A5B8XSJ8</accession>
<evidence type="ECO:0000313" key="2">
    <source>
        <dbReference type="Proteomes" id="UP000321595"/>
    </source>
</evidence>
<dbReference type="RefSeq" id="WP_146960492.1">
    <property type="nucleotide sequence ID" value="NZ_CP042467.1"/>
</dbReference>
<dbReference type="KEGG" id="bbae:FRD01_13555"/>